<dbReference type="EMBL" id="MCFA01000112">
    <property type="protein sequence ID" value="ORY07035.1"/>
    <property type="molecule type" value="Genomic_DNA"/>
</dbReference>
<sequence length="206" mass="23410">MRSHLQRGGGERWCDMQPRCQYLDSMQEAKYRHPESVPRPREVRRTERFQDVHISFTRIRTCFDSCKGCGRIDMDAKSPSEARCRLLLSAGPTSKKDYRQAASALCATLARLGCGERPSRRKQRRTSSESDLSPSRPRTFSGAAVDPSDKAKYWHFWPVSVLRSRPLPPIKRRAVHAAPVSDRGAYSAVRRRHARAARGQQGECPS</sequence>
<dbReference type="Proteomes" id="UP000193144">
    <property type="component" value="Unassembled WGS sequence"/>
</dbReference>
<feature type="region of interest" description="Disordered" evidence="1">
    <location>
        <begin position="117"/>
        <end position="144"/>
    </location>
</feature>
<reference evidence="2 3" key="1">
    <citation type="submission" date="2016-07" db="EMBL/GenBank/DDBJ databases">
        <title>Pervasive Adenine N6-methylation of Active Genes in Fungi.</title>
        <authorList>
            <consortium name="DOE Joint Genome Institute"/>
            <person name="Mondo S.J."/>
            <person name="Dannebaum R.O."/>
            <person name="Kuo R.C."/>
            <person name="Labutti K."/>
            <person name="Haridas S."/>
            <person name="Kuo A."/>
            <person name="Salamov A."/>
            <person name="Ahrendt S.R."/>
            <person name="Lipzen A."/>
            <person name="Sullivan W."/>
            <person name="Andreopoulos W.B."/>
            <person name="Clum A."/>
            <person name="Lindquist E."/>
            <person name="Daum C."/>
            <person name="Ramamoorthy G.K."/>
            <person name="Gryganskyi A."/>
            <person name="Culley D."/>
            <person name="Magnuson J.K."/>
            <person name="James T.Y."/>
            <person name="O'Malley M.A."/>
            <person name="Stajich J.E."/>
            <person name="Spatafora J.W."/>
            <person name="Visel A."/>
            <person name="Grigoriev I.V."/>
        </authorList>
    </citation>
    <scope>NUCLEOTIDE SEQUENCE [LARGE SCALE GENOMIC DNA]</scope>
    <source>
        <strain evidence="2 3">CBS 115471</strain>
    </source>
</reference>
<keyword evidence="3" id="KW-1185">Reference proteome</keyword>
<name>A0A1Y1ZB76_9PLEO</name>
<feature type="region of interest" description="Disordered" evidence="1">
    <location>
        <begin position="175"/>
        <end position="206"/>
    </location>
</feature>
<proteinExistence type="predicted"/>
<evidence type="ECO:0000313" key="3">
    <source>
        <dbReference type="Proteomes" id="UP000193144"/>
    </source>
</evidence>
<comment type="caution">
    <text evidence="2">The sequence shown here is derived from an EMBL/GenBank/DDBJ whole genome shotgun (WGS) entry which is preliminary data.</text>
</comment>
<feature type="compositionally biased region" description="Polar residues" evidence="1">
    <location>
        <begin position="129"/>
        <end position="138"/>
    </location>
</feature>
<organism evidence="2 3">
    <name type="scientific">Clohesyomyces aquaticus</name>
    <dbReference type="NCBI Taxonomy" id="1231657"/>
    <lineage>
        <taxon>Eukaryota</taxon>
        <taxon>Fungi</taxon>
        <taxon>Dikarya</taxon>
        <taxon>Ascomycota</taxon>
        <taxon>Pezizomycotina</taxon>
        <taxon>Dothideomycetes</taxon>
        <taxon>Pleosporomycetidae</taxon>
        <taxon>Pleosporales</taxon>
        <taxon>Lindgomycetaceae</taxon>
        <taxon>Clohesyomyces</taxon>
    </lineage>
</organism>
<evidence type="ECO:0000313" key="2">
    <source>
        <dbReference type="EMBL" id="ORY07035.1"/>
    </source>
</evidence>
<protein>
    <submittedName>
        <fullName evidence="2">Uncharacterized protein</fullName>
    </submittedName>
</protein>
<evidence type="ECO:0000256" key="1">
    <source>
        <dbReference type="SAM" id="MobiDB-lite"/>
    </source>
</evidence>
<dbReference type="AlphaFoldDB" id="A0A1Y1ZB76"/>
<accession>A0A1Y1ZB76</accession>
<gene>
    <name evidence="2" type="ORF">BCR34DRAFT_29821</name>
</gene>